<organism evidence="2 3">
    <name type="scientific">Marmota monax</name>
    <name type="common">Woodchuck</name>
    <dbReference type="NCBI Taxonomy" id="9995"/>
    <lineage>
        <taxon>Eukaryota</taxon>
        <taxon>Metazoa</taxon>
        <taxon>Chordata</taxon>
        <taxon>Craniata</taxon>
        <taxon>Vertebrata</taxon>
        <taxon>Euteleostomi</taxon>
        <taxon>Mammalia</taxon>
        <taxon>Eutheria</taxon>
        <taxon>Euarchontoglires</taxon>
        <taxon>Glires</taxon>
        <taxon>Rodentia</taxon>
        <taxon>Sciuromorpha</taxon>
        <taxon>Sciuridae</taxon>
        <taxon>Xerinae</taxon>
        <taxon>Marmotini</taxon>
        <taxon>Marmota</taxon>
    </lineage>
</organism>
<reference evidence="2" key="1">
    <citation type="submission" date="2019-04" db="EMBL/GenBank/DDBJ databases">
        <authorList>
            <person name="Alioto T."/>
            <person name="Alioto T."/>
        </authorList>
    </citation>
    <scope>NUCLEOTIDE SEQUENCE [LARGE SCALE GENOMIC DNA]</scope>
</reference>
<accession>A0A5E4C491</accession>
<proteinExistence type="predicted"/>
<dbReference type="Proteomes" id="UP000335636">
    <property type="component" value="Unassembled WGS sequence"/>
</dbReference>
<feature type="chain" id="PRO_5023135132" evidence="1">
    <location>
        <begin position="16"/>
        <end position="73"/>
    </location>
</feature>
<feature type="signal peptide" evidence="1">
    <location>
        <begin position="1"/>
        <end position="15"/>
    </location>
</feature>
<feature type="non-terminal residue" evidence="2">
    <location>
        <position position="73"/>
    </location>
</feature>
<protein>
    <submittedName>
        <fullName evidence="2">Uncharacterized protein</fullName>
    </submittedName>
</protein>
<dbReference type="EMBL" id="CABDUW010000839">
    <property type="protein sequence ID" value="VTJ75929.1"/>
    <property type="molecule type" value="Genomic_DNA"/>
</dbReference>
<feature type="non-terminal residue" evidence="2">
    <location>
        <position position="1"/>
    </location>
</feature>
<evidence type="ECO:0000256" key="1">
    <source>
        <dbReference type="SAM" id="SignalP"/>
    </source>
</evidence>
<sequence>LVLLFLLAFPWESAARLEQDLLVLELSANNMPKQVEVRMLDSHLSSEEPKHRSLCLRLCDKLGKNLLLTLTVF</sequence>
<keyword evidence="1" id="KW-0732">Signal</keyword>
<comment type="caution">
    <text evidence="2">The sequence shown here is derived from an EMBL/GenBank/DDBJ whole genome shotgun (WGS) entry which is preliminary data.</text>
</comment>
<dbReference type="AlphaFoldDB" id="A0A5E4C491"/>
<evidence type="ECO:0000313" key="3">
    <source>
        <dbReference type="Proteomes" id="UP000335636"/>
    </source>
</evidence>
<gene>
    <name evidence="2" type="ORF">MONAX_5E042576</name>
</gene>
<keyword evidence="3" id="KW-1185">Reference proteome</keyword>
<name>A0A5E4C491_MARMO</name>
<evidence type="ECO:0000313" key="2">
    <source>
        <dbReference type="EMBL" id="VTJ75929.1"/>
    </source>
</evidence>